<gene>
    <name evidence="2" type="ORF">M422DRAFT_266401</name>
</gene>
<evidence type="ECO:0000256" key="1">
    <source>
        <dbReference type="SAM" id="MobiDB-lite"/>
    </source>
</evidence>
<dbReference type="HOGENOM" id="CLU_2456208_0_0_1"/>
<accession>A0A0C9TPF9</accession>
<dbReference type="EMBL" id="KN837235">
    <property type="protein sequence ID" value="KIJ31903.1"/>
    <property type="molecule type" value="Genomic_DNA"/>
</dbReference>
<organism evidence="2 3">
    <name type="scientific">Sphaerobolus stellatus (strain SS14)</name>
    <dbReference type="NCBI Taxonomy" id="990650"/>
    <lineage>
        <taxon>Eukaryota</taxon>
        <taxon>Fungi</taxon>
        <taxon>Dikarya</taxon>
        <taxon>Basidiomycota</taxon>
        <taxon>Agaricomycotina</taxon>
        <taxon>Agaricomycetes</taxon>
        <taxon>Phallomycetidae</taxon>
        <taxon>Geastrales</taxon>
        <taxon>Sphaerobolaceae</taxon>
        <taxon>Sphaerobolus</taxon>
    </lineage>
</organism>
<dbReference type="Proteomes" id="UP000054279">
    <property type="component" value="Unassembled WGS sequence"/>
</dbReference>
<proteinExistence type="predicted"/>
<sequence length="89" mass="9975">MPGGRPKKHLTAEEIRQAKLVSKKAYRERNLNEEREESRERTRKAAAQARKLKKLQAVAATTQAGIINLSITDHKDTSKILNSKAIKPG</sequence>
<evidence type="ECO:0000313" key="3">
    <source>
        <dbReference type="Proteomes" id="UP000054279"/>
    </source>
</evidence>
<feature type="compositionally biased region" description="Basic and acidic residues" evidence="1">
    <location>
        <begin position="25"/>
        <end position="40"/>
    </location>
</feature>
<keyword evidence="3" id="KW-1185">Reference proteome</keyword>
<protein>
    <submittedName>
        <fullName evidence="2">Uncharacterized protein</fullName>
    </submittedName>
</protein>
<name>A0A0C9TPF9_SPHS4</name>
<dbReference type="AlphaFoldDB" id="A0A0C9TPF9"/>
<feature type="region of interest" description="Disordered" evidence="1">
    <location>
        <begin position="23"/>
        <end position="43"/>
    </location>
</feature>
<evidence type="ECO:0000313" key="2">
    <source>
        <dbReference type="EMBL" id="KIJ31903.1"/>
    </source>
</evidence>
<reference evidence="2 3" key="1">
    <citation type="submission" date="2014-06" db="EMBL/GenBank/DDBJ databases">
        <title>Evolutionary Origins and Diversification of the Mycorrhizal Mutualists.</title>
        <authorList>
            <consortium name="DOE Joint Genome Institute"/>
            <consortium name="Mycorrhizal Genomics Consortium"/>
            <person name="Kohler A."/>
            <person name="Kuo A."/>
            <person name="Nagy L.G."/>
            <person name="Floudas D."/>
            <person name="Copeland A."/>
            <person name="Barry K.W."/>
            <person name="Cichocki N."/>
            <person name="Veneault-Fourrey C."/>
            <person name="LaButti K."/>
            <person name="Lindquist E.A."/>
            <person name="Lipzen A."/>
            <person name="Lundell T."/>
            <person name="Morin E."/>
            <person name="Murat C."/>
            <person name="Riley R."/>
            <person name="Ohm R."/>
            <person name="Sun H."/>
            <person name="Tunlid A."/>
            <person name="Henrissat B."/>
            <person name="Grigoriev I.V."/>
            <person name="Hibbett D.S."/>
            <person name="Martin F."/>
        </authorList>
    </citation>
    <scope>NUCLEOTIDE SEQUENCE [LARGE SCALE GENOMIC DNA]</scope>
    <source>
        <strain evidence="2 3">SS14</strain>
    </source>
</reference>